<dbReference type="Gene3D" id="3.30.450.40">
    <property type="match status" value="1"/>
</dbReference>
<dbReference type="PANTHER" id="PTHR43155:SF2">
    <property type="entry name" value="CYCLIC DI-GMP PHOSPHODIESTERASE PA4108"/>
    <property type="match status" value="1"/>
</dbReference>
<dbReference type="HOGENOM" id="CLU_000445_92_13_0"/>
<dbReference type="Gene3D" id="1.10.3210.10">
    <property type="entry name" value="Hypothetical protein af1432"/>
    <property type="match status" value="1"/>
</dbReference>
<gene>
    <name evidence="2" type="ORF">U27_03401</name>
</gene>
<reference evidence="2" key="1">
    <citation type="journal article" date="2015" name="PeerJ">
        <title>First genomic representation of candidate bacterial phylum KSB3 points to enhanced environmental sensing as a trigger of wastewater bulking.</title>
        <authorList>
            <person name="Sekiguchi Y."/>
            <person name="Ohashi A."/>
            <person name="Parks D.H."/>
            <person name="Yamauchi T."/>
            <person name="Tyson G.W."/>
            <person name="Hugenholtz P."/>
        </authorList>
    </citation>
    <scope>NUCLEOTIDE SEQUENCE [LARGE SCALE GENOMIC DNA]</scope>
</reference>
<dbReference type="Proteomes" id="UP000030661">
    <property type="component" value="Unassembled WGS sequence"/>
</dbReference>
<keyword evidence="2" id="KW-0378">Hydrolase</keyword>
<dbReference type="InterPro" id="IPR003607">
    <property type="entry name" value="HD/PDEase_dom"/>
</dbReference>
<name>A0A081BVT4_VECG1</name>
<evidence type="ECO:0000259" key="1">
    <source>
        <dbReference type="PROSITE" id="PS51832"/>
    </source>
</evidence>
<dbReference type="AlphaFoldDB" id="A0A081BVT4"/>
<feature type="domain" description="HD-GYP" evidence="1">
    <location>
        <begin position="184"/>
        <end position="412"/>
    </location>
</feature>
<evidence type="ECO:0000313" key="2">
    <source>
        <dbReference type="EMBL" id="GAK56439.1"/>
    </source>
</evidence>
<dbReference type="SMART" id="SM00471">
    <property type="entry name" value="HDc"/>
    <property type="match status" value="1"/>
</dbReference>
<dbReference type="CDD" id="cd00077">
    <property type="entry name" value="HDc"/>
    <property type="match status" value="1"/>
</dbReference>
<dbReference type="SUPFAM" id="SSF109604">
    <property type="entry name" value="HD-domain/PDEase-like"/>
    <property type="match status" value="1"/>
</dbReference>
<keyword evidence="3" id="KW-1185">Reference proteome</keyword>
<accession>A0A081BVT4</accession>
<dbReference type="GO" id="GO:0016787">
    <property type="term" value="F:hydrolase activity"/>
    <property type="evidence" value="ECO:0007669"/>
    <property type="project" value="UniProtKB-KW"/>
</dbReference>
<dbReference type="eggNOG" id="COG3437">
    <property type="taxonomic scope" value="Bacteria"/>
</dbReference>
<sequence>MLNDQQKLQQLIDLGTEIVQIQDVDALLEKILSAARKLTNADAGTIYMKDGEGLQFRHAQNDTLQQRQAAGEKLIYKSFSVPINRYSIAGYVASTAETVNIPDVYQLNTDLVPYVFDRSYDDKARYRTCSMLTLPLKNRRNQIIGVMQLINAQNDGGAVFPFLERDIPLIKVFANHAATALDQAQMTRSEILRLIQVLTEVGDPEETSAHLNRVGAYAAEMYEVWARQKRLPRVKIETNVEILELAAKLHDIGKLAIPAHLRQKPGKLTPEEFKMMKQHTLKGAQMLLKNSQSLYEEAAAEIALNHHEYWDGSGYPGYVDIETGQALPGYTTALGNGRGKRGEDIPIFGRIVAIADFYDALSSPRAFRDALHENDILDMLRQGAFTHFDPDVLDIFFERLDAIRAIAQRFPNSC</sequence>
<dbReference type="SUPFAM" id="SSF55781">
    <property type="entry name" value="GAF domain-like"/>
    <property type="match status" value="1"/>
</dbReference>
<dbReference type="InterPro" id="IPR003018">
    <property type="entry name" value="GAF"/>
</dbReference>
<dbReference type="InterPro" id="IPR037522">
    <property type="entry name" value="HD_GYP_dom"/>
</dbReference>
<dbReference type="Pfam" id="PF01966">
    <property type="entry name" value="HD"/>
    <property type="match status" value="1"/>
</dbReference>
<evidence type="ECO:0000313" key="3">
    <source>
        <dbReference type="Proteomes" id="UP000030661"/>
    </source>
</evidence>
<dbReference type="PROSITE" id="PS51832">
    <property type="entry name" value="HD_GYP"/>
    <property type="match status" value="1"/>
</dbReference>
<dbReference type="InterPro" id="IPR006674">
    <property type="entry name" value="HD_domain"/>
</dbReference>
<dbReference type="STRING" id="1499967.U27_03401"/>
<dbReference type="eggNOG" id="COG2203">
    <property type="taxonomic scope" value="Bacteria"/>
</dbReference>
<dbReference type="EMBL" id="DF820464">
    <property type="protein sequence ID" value="GAK56439.1"/>
    <property type="molecule type" value="Genomic_DNA"/>
</dbReference>
<dbReference type="Pfam" id="PF01590">
    <property type="entry name" value="GAF"/>
    <property type="match status" value="1"/>
</dbReference>
<proteinExistence type="predicted"/>
<protein>
    <submittedName>
        <fullName evidence="2">Metal dependent phosphohydrolase</fullName>
    </submittedName>
</protein>
<dbReference type="SMART" id="SM00065">
    <property type="entry name" value="GAF"/>
    <property type="match status" value="1"/>
</dbReference>
<dbReference type="InterPro" id="IPR029016">
    <property type="entry name" value="GAF-like_dom_sf"/>
</dbReference>
<dbReference type="PANTHER" id="PTHR43155">
    <property type="entry name" value="CYCLIC DI-GMP PHOSPHODIESTERASE PA4108-RELATED"/>
    <property type="match status" value="1"/>
</dbReference>
<organism evidence="2">
    <name type="scientific">Vecturithrix granuli</name>
    <dbReference type="NCBI Taxonomy" id="1499967"/>
    <lineage>
        <taxon>Bacteria</taxon>
        <taxon>Candidatus Moduliflexota</taxon>
        <taxon>Candidatus Vecturitrichia</taxon>
        <taxon>Candidatus Vecturitrichales</taxon>
        <taxon>Candidatus Vecturitrichaceae</taxon>
        <taxon>Candidatus Vecturithrix</taxon>
    </lineage>
</organism>